<proteinExistence type="inferred from homology"/>
<keyword evidence="3 7" id="KW-0479">Metal-binding</keyword>
<dbReference type="OrthoDB" id="1055148at2759"/>
<comment type="similarity">
    <text evidence="2">Belongs to the cytochrome P450 family.</text>
</comment>
<dbReference type="GO" id="GO:0004497">
    <property type="term" value="F:monooxygenase activity"/>
    <property type="evidence" value="ECO:0007669"/>
    <property type="project" value="UniProtKB-KW"/>
</dbReference>
<dbReference type="Proteomes" id="UP000094527">
    <property type="component" value="Unassembled WGS sequence"/>
</dbReference>
<keyword evidence="7" id="KW-0349">Heme</keyword>
<comment type="caution">
    <text evidence="8">The sequence shown here is derived from an EMBL/GenBank/DDBJ whole genome shotgun (WGS) entry which is preliminary data.</text>
</comment>
<dbReference type="InterPro" id="IPR002401">
    <property type="entry name" value="Cyt_P450_E_grp-I"/>
</dbReference>
<keyword evidence="9" id="KW-1185">Reference proteome</keyword>
<dbReference type="STRING" id="48709.A0A1D2MPW7"/>
<dbReference type="Gene3D" id="1.10.630.10">
    <property type="entry name" value="Cytochrome P450"/>
    <property type="match status" value="1"/>
</dbReference>
<evidence type="ECO:0000256" key="6">
    <source>
        <dbReference type="ARBA" id="ARBA00023033"/>
    </source>
</evidence>
<dbReference type="OMA" id="TIVELLW"/>
<feature type="binding site" description="axial binding residue" evidence="7">
    <location>
        <position position="149"/>
    </location>
    <ligand>
        <name>heme</name>
        <dbReference type="ChEBI" id="CHEBI:30413"/>
    </ligand>
    <ligandPart>
        <name>Fe</name>
        <dbReference type="ChEBI" id="CHEBI:18248"/>
    </ligandPart>
</feature>
<organism evidence="8 9">
    <name type="scientific">Orchesella cincta</name>
    <name type="common">Springtail</name>
    <name type="synonym">Podura cincta</name>
    <dbReference type="NCBI Taxonomy" id="48709"/>
    <lineage>
        <taxon>Eukaryota</taxon>
        <taxon>Metazoa</taxon>
        <taxon>Ecdysozoa</taxon>
        <taxon>Arthropoda</taxon>
        <taxon>Hexapoda</taxon>
        <taxon>Collembola</taxon>
        <taxon>Entomobryomorpha</taxon>
        <taxon>Entomobryoidea</taxon>
        <taxon>Orchesellidae</taxon>
        <taxon>Orchesellinae</taxon>
        <taxon>Orchesella</taxon>
    </lineage>
</organism>
<evidence type="ECO:0000256" key="7">
    <source>
        <dbReference type="PIRSR" id="PIRSR602401-1"/>
    </source>
</evidence>
<keyword evidence="5 7" id="KW-0408">Iron</keyword>
<evidence type="ECO:0000313" key="8">
    <source>
        <dbReference type="EMBL" id="ODM94942.1"/>
    </source>
</evidence>
<evidence type="ECO:0000256" key="5">
    <source>
        <dbReference type="ARBA" id="ARBA00023004"/>
    </source>
</evidence>
<dbReference type="GO" id="GO:0005506">
    <property type="term" value="F:iron ion binding"/>
    <property type="evidence" value="ECO:0007669"/>
    <property type="project" value="InterPro"/>
</dbReference>
<dbReference type="InterPro" id="IPR001128">
    <property type="entry name" value="Cyt_P450"/>
</dbReference>
<dbReference type="PANTHER" id="PTHR24303:SF31">
    <property type="entry name" value="CYTOCHROME P450 307A1-RELATED"/>
    <property type="match status" value="1"/>
</dbReference>
<dbReference type="Pfam" id="PF00067">
    <property type="entry name" value="p450"/>
    <property type="match status" value="1"/>
</dbReference>
<dbReference type="EMBL" id="LJIJ01000732">
    <property type="protein sequence ID" value="ODM94942.1"/>
    <property type="molecule type" value="Genomic_DNA"/>
</dbReference>
<evidence type="ECO:0000256" key="3">
    <source>
        <dbReference type="ARBA" id="ARBA00022723"/>
    </source>
</evidence>
<accession>A0A1D2MPW7</accession>
<gene>
    <name evidence="8" type="ORF">Ocin01_11735</name>
</gene>
<reference evidence="8 9" key="1">
    <citation type="journal article" date="2016" name="Genome Biol. Evol.">
        <title>Gene Family Evolution Reflects Adaptation to Soil Environmental Stressors in the Genome of the Collembolan Orchesella cincta.</title>
        <authorList>
            <person name="Faddeeva-Vakhrusheva A."/>
            <person name="Derks M.F."/>
            <person name="Anvar S.Y."/>
            <person name="Agamennone V."/>
            <person name="Suring W."/>
            <person name="Smit S."/>
            <person name="van Straalen N.M."/>
            <person name="Roelofs D."/>
        </authorList>
    </citation>
    <scope>NUCLEOTIDE SEQUENCE [LARGE SCALE GENOMIC DNA]</scope>
    <source>
        <tissue evidence="8">Mixed pool</tissue>
    </source>
</reference>
<evidence type="ECO:0000256" key="1">
    <source>
        <dbReference type="ARBA" id="ARBA00001971"/>
    </source>
</evidence>
<dbReference type="AlphaFoldDB" id="A0A1D2MPW7"/>
<dbReference type="InterPro" id="IPR036396">
    <property type="entry name" value="Cyt_P450_sf"/>
</dbReference>
<dbReference type="GO" id="GO:0016705">
    <property type="term" value="F:oxidoreductase activity, acting on paired donors, with incorporation or reduction of molecular oxygen"/>
    <property type="evidence" value="ECO:0007669"/>
    <property type="project" value="InterPro"/>
</dbReference>
<protein>
    <submittedName>
        <fullName evidence="8">Cytochrome P450 2U1</fullName>
    </submittedName>
</protein>
<keyword evidence="6" id="KW-0503">Monooxygenase</keyword>
<dbReference type="PANTHER" id="PTHR24303">
    <property type="entry name" value="HEME-BINDING MONOOXYGENASE FAMILY"/>
    <property type="match status" value="1"/>
</dbReference>
<comment type="cofactor">
    <cofactor evidence="1 7">
        <name>heme</name>
        <dbReference type="ChEBI" id="CHEBI:30413"/>
    </cofactor>
</comment>
<evidence type="ECO:0000313" key="9">
    <source>
        <dbReference type="Proteomes" id="UP000094527"/>
    </source>
</evidence>
<keyword evidence="4" id="KW-0560">Oxidoreductase</keyword>
<evidence type="ECO:0000256" key="2">
    <source>
        <dbReference type="ARBA" id="ARBA00010617"/>
    </source>
</evidence>
<sequence length="207" mass="23742">MDMFQNAVDTVGSTLTFLVLYSILNREAKKKVQEEIERFSIEDFKCRPFNDCHLMLPYTSAFIMETMRFSCALPMIAPRVATQDIHLDDFHIKAGTSLLVNLRALNSSKEAWNDPEKFRPERFLEPSSGQLDNSKTRLMLSFGAGKRVCPSQKFAEQILLIFFVNLMKTYDFLPAPDAPLPTITKWFGLSYSPKPFYTQVKGRHKLG</sequence>
<evidence type="ECO:0000256" key="4">
    <source>
        <dbReference type="ARBA" id="ARBA00023002"/>
    </source>
</evidence>
<name>A0A1D2MPW7_ORCCI</name>
<dbReference type="GO" id="GO:0020037">
    <property type="term" value="F:heme binding"/>
    <property type="evidence" value="ECO:0007669"/>
    <property type="project" value="InterPro"/>
</dbReference>
<dbReference type="SUPFAM" id="SSF48264">
    <property type="entry name" value="Cytochrome P450"/>
    <property type="match status" value="1"/>
</dbReference>
<dbReference type="PRINTS" id="PR00463">
    <property type="entry name" value="EP450I"/>
</dbReference>